<accession>A0A930YB86</accession>
<reference evidence="1" key="1">
    <citation type="submission" date="2020-11" db="EMBL/GenBank/DDBJ databases">
        <title>Nocardioides sp. CBS4Y-1, whole genome shotgun sequence.</title>
        <authorList>
            <person name="Tuo L."/>
        </authorList>
    </citation>
    <scope>NUCLEOTIDE SEQUENCE</scope>
    <source>
        <strain evidence="1">CBS4Y-1</strain>
    </source>
</reference>
<dbReference type="Gene3D" id="3.40.50.620">
    <property type="entry name" value="HUPs"/>
    <property type="match status" value="1"/>
</dbReference>
<dbReference type="RefSeq" id="WP_194501498.1">
    <property type="nucleotide sequence ID" value="NZ_JADIVZ010000001.1"/>
</dbReference>
<organism evidence="1 2">
    <name type="scientific">Nocardioides acrostichi</name>
    <dbReference type="NCBI Taxonomy" id="2784339"/>
    <lineage>
        <taxon>Bacteria</taxon>
        <taxon>Bacillati</taxon>
        <taxon>Actinomycetota</taxon>
        <taxon>Actinomycetes</taxon>
        <taxon>Propionibacteriales</taxon>
        <taxon>Nocardioidaceae</taxon>
        <taxon>Nocardioides</taxon>
    </lineage>
</organism>
<dbReference type="SUPFAM" id="SSF52402">
    <property type="entry name" value="Adenine nucleotide alpha hydrolases-like"/>
    <property type="match status" value="1"/>
</dbReference>
<dbReference type="AlphaFoldDB" id="A0A930YB86"/>
<evidence type="ECO:0000313" key="2">
    <source>
        <dbReference type="Proteomes" id="UP000656804"/>
    </source>
</evidence>
<gene>
    <name evidence="1" type="ORF">ISG29_00945</name>
</gene>
<dbReference type="InterPro" id="IPR014729">
    <property type="entry name" value="Rossmann-like_a/b/a_fold"/>
</dbReference>
<evidence type="ECO:0008006" key="3">
    <source>
        <dbReference type="Google" id="ProtNLM"/>
    </source>
</evidence>
<dbReference type="EMBL" id="JADIVZ010000001">
    <property type="protein sequence ID" value="MBF4160239.1"/>
    <property type="molecule type" value="Genomic_DNA"/>
</dbReference>
<sequence>MATYDVVLLVEQALSAADAQQISSLHSELREEGEQVAYHVLLPADDAAARVEAAMGGVTGGDVLASPAALLPELDLQEIEEEARKRSEEALAASVAALTAQGVEATGALATTSPIDALVEQVRAVDAREAIVLTRPHLVSELFHLDWTSQARRKLDLPVLHLLEHETIDEQSAGGGEGASLI</sequence>
<protein>
    <recommendedName>
        <fullName evidence="3">Universal stress protein</fullName>
    </recommendedName>
</protein>
<name>A0A930YB86_9ACTN</name>
<evidence type="ECO:0000313" key="1">
    <source>
        <dbReference type="EMBL" id="MBF4160239.1"/>
    </source>
</evidence>
<proteinExistence type="predicted"/>
<dbReference type="Proteomes" id="UP000656804">
    <property type="component" value="Unassembled WGS sequence"/>
</dbReference>
<keyword evidence="2" id="KW-1185">Reference proteome</keyword>
<comment type="caution">
    <text evidence="1">The sequence shown here is derived from an EMBL/GenBank/DDBJ whole genome shotgun (WGS) entry which is preliminary data.</text>
</comment>